<gene>
    <name evidence="2" type="ORF">Vretifemale_6034</name>
    <name evidence="3" type="ORF">Vretimale_5981</name>
</gene>
<evidence type="ECO:0000313" key="3">
    <source>
        <dbReference type="EMBL" id="GIM01150.1"/>
    </source>
</evidence>
<organism evidence="3 4">
    <name type="scientific">Volvox reticuliferus</name>
    <dbReference type="NCBI Taxonomy" id="1737510"/>
    <lineage>
        <taxon>Eukaryota</taxon>
        <taxon>Viridiplantae</taxon>
        <taxon>Chlorophyta</taxon>
        <taxon>core chlorophytes</taxon>
        <taxon>Chlorophyceae</taxon>
        <taxon>CS clade</taxon>
        <taxon>Chlamydomonadales</taxon>
        <taxon>Volvocaceae</taxon>
        <taxon>Volvox</taxon>
    </lineage>
</organism>
<protein>
    <submittedName>
        <fullName evidence="3">Uncharacterized protein</fullName>
    </submittedName>
</protein>
<evidence type="ECO:0000256" key="1">
    <source>
        <dbReference type="SAM" id="Coils"/>
    </source>
</evidence>
<keyword evidence="1" id="KW-0175">Coiled coil</keyword>
<evidence type="ECO:0000313" key="5">
    <source>
        <dbReference type="Proteomes" id="UP000747110"/>
    </source>
</evidence>
<dbReference type="EMBL" id="BNCP01000008">
    <property type="protein sequence ID" value="GIL76441.1"/>
    <property type="molecule type" value="Genomic_DNA"/>
</dbReference>
<sequence>MPPTDKAAAAQRIQELYKDDMDMMVILLASLTTLGNAEFLDLCKVWGTLFGSPAEKPYLDRVLSGMAAGPGPGSMMTKDMTDTMHRVEAKLVAIEAKLVAVEAKVEAVEAKVEAVEAKVEAVEAKVEAKLEDVGARVEAVDTSVKSSIKDLNKMVYRVLYHFAQALLGLHPPSLYRARHPCRTRTPGAVRH</sequence>
<dbReference type="Proteomes" id="UP000722791">
    <property type="component" value="Unassembled WGS sequence"/>
</dbReference>
<proteinExistence type="predicted"/>
<dbReference type="AlphaFoldDB" id="A0A8J4LKI4"/>
<feature type="coiled-coil region" evidence="1">
    <location>
        <begin position="84"/>
        <end position="132"/>
    </location>
</feature>
<reference evidence="3" key="1">
    <citation type="journal article" date="2021" name="Proc. Natl. Acad. Sci. U.S.A.">
        <title>Three genomes in the algal genus Volvox reveal the fate of a haploid sex-determining region after a transition to homothallism.</title>
        <authorList>
            <person name="Yamamoto K."/>
            <person name="Hamaji T."/>
            <person name="Kawai-Toyooka H."/>
            <person name="Matsuzaki R."/>
            <person name="Takahashi F."/>
            <person name="Nishimura Y."/>
            <person name="Kawachi M."/>
            <person name="Noguchi H."/>
            <person name="Minakuchi Y."/>
            <person name="Umen J.G."/>
            <person name="Toyoda A."/>
            <person name="Nozaki H."/>
        </authorList>
    </citation>
    <scope>NUCLEOTIDE SEQUENCE</scope>
    <source>
        <strain evidence="3">NIES-3785</strain>
        <strain evidence="2">NIES-3786</strain>
    </source>
</reference>
<accession>A0A8J4LKI4</accession>
<dbReference type="Proteomes" id="UP000747110">
    <property type="component" value="Unassembled WGS sequence"/>
</dbReference>
<dbReference type="EMBL" id="BNCQ01000008">
    <property type="protein sequence ID" value="GIM01150.1"/>
    <property type="molecule type" value="Genomic_DNA"/>
</dbReference>
<evidence type="ECO:0000313" key="4">
    <source>
        <dbReference type="Proteomes" id="UP000722791"/>
    </source>
</evidence>
<dbReference type="Gene3D" id="1.20.1270.70">
    <property type="entry name" value="Designed single chain three-helix bundle"/>
    <property type="match status" value="1"/>
</dbReference>
<evidence type="ECO:0000313" key="2">
    <source>
        <dbReference type="EMBL" id="GIL76441.1"/>
    </source>
</evidence>
<comment type="caution">
    <text evidence="3">The sequence shown here is derived from an EMBL/GenBank/DDBJ whole genome shotgun (WGS) entry which is preliminary data.</text>
</comment>
<name>A0A8J4LKI4_9CHLO</name>
<keyword evidence="5" id="KW-1185">Reference proteome</keyword>